<dbReference type="InterPro" id="IPR007742">
    <property type="entry name" value="NosD_dom"/>
</dbReference>
<dbReference type="EMBL" id="JBHUDJ010000003">
    <property type="protein sequence ID" value="MFD1587552.1"/>
    <property type="molecule type" value="Genomic_DNA"/>
</dbReference>
<organism evidence="3 4">
    <name type="scientific">Halorientalis brevis</name>
    <dbReference type="NCBI Taxonomy" id="1126241"/>
    <lineage>
        <taxon>Archaea</taxon>
        <taxon>Methanobacteriati</taxon>
        <taxon>Methanobacteriota</taxon>
        <taxon>Stenosarchaea group</taxon>
        <taxon>Halobacteria</taxon>
        <taxon>Halobacteriales</taxon>
        <taxon>Haloarculaceae</taxon>
        <taxon>Halorientalis</taxon>
    </lineage>
</organism>
<dbReference type="Gene3D" id="2.160.20.10">
    <property type="entry name" value="Single-stranded right-handed beta-helix, Pectin lyase-like"/>
    <property type="match status" value="1"/>
</dbReference>
<dbReference type="Proteomes" id="UP001597119">
    <property type="component" value="Unassembled WGS sequence"/>
</dbReference>
<dbReference type="RefSeq" id="WP_247373066.1">
    <property type="nucleotide sequence ID" value="NZ_JALLGV010000001.1"/>
</dbReference>
<proteinExistence type="predicted"/>
<dbReference type="Pfam" id="PF05573">
    <property type="entry name" value="NosL"/>
    <property type="match status" value="1"/>
</dbReference>
<reference evidence="3 4" key="1">
    <citation type="journal article" date="2019" name="Int. J. Syst. Evol. Microbiol.">
        <title>The Global Catalogue of Microorganisms (GCM) 10K type strain sequencing project: providing services to taxonomists for standard genome sequencing and annotation.</title>
        <authorList>
            <consortium name="The Broad Institute Genomics Platform"/>
            <consortium name="The Broad Institute Genome Sequencing Center for Infectious Disease"/>
            <person name="Wu L."/>
            <person name="Ma J."/>
        </authorList>
    </citation>
    <scope>NUCLEOTIDE SEQUENCE [LARGE SCALE GENOMIC DNA]</scope>
    <source>
        <strain evidence="3 4">CGMCC 1.12125</strain>
    </source>
</reference>
<dbReference type="SUPFAM" id="SSF160387">
    <property type="entry name" value="NosL/MerB-like"/>
    <property type="match status" value="1"/>
</dbReference>
<dbReference type="InterPro" id="IPR011050">
    <property type="entry name" value="Pectin_lyase_fold/virulence"/>
</dbReference>
<keyword evidence="4" id="KW-1185">Reference proteome</keyword>
<feature type="domain" description="Periplasmic copper-binding protein NosD beta helix" evidence="2">
    <location>
        <begin position="383"/>
        <end position="548"/>
    </location>
</feature>
<evidence type="ECO:0000313" key="3">
    <source>
        <dbReference type="EMBL" id="MFD1587552.1"/>
    </source>
</evidence>
<protein>
    <submittedName>
        <fullName evidence="3">NosD domain-containing protein</fullName>
    </submittedName>
</protein>
<dbReference type="InterPro" id="IPR012334">
    <property type="entry name" value="Pectin_lyas_fold"/>
</dbReference>
<dbReference type="Pfam" id="PF05048">
    <property type="entry name" value="NosD"/>
    <property type="match status" value="1"/>
</dbReference>
<accession>A0ABD6CB35</accession>
<evidence type="ECO:0000256" key="1">
    <source>
        <dbReference type="SAM" id="MobiDB-lite"/>
    </source>
</evidence>
<dbReference type="Gene3D" id="3.30.70.2050">
    <property type="match status" value="1"/>
</dbReference>
<comment type="caution">
    <text evidence="3">The sequence shown here is derived from an EMBL/GenBank/DDBJ whole genome shotgun (WGS) entry which is preliminary data.</text>
</comment>
<sequence length="631" mass="67052">MYVKYVLGGLLAVLVVMATGFAVTPTLDQRVSPVSFDETLTLGLTGVDVQEAQDEGYSIPQAEVFYSQYQYVIGYYGVGQAADHLSERGTNQQFGRPLAVFVTDYANADPALTSDDYLVARNEIDVGWVSARNAHFVVDSRARTPGGAAVVPFGSEAAAQSFASEYGGTVVGWNELLSRTGRQGADAEQRLDAIVTNRTAWADEQVSETETLDDRPVSVVVGEDAPTLAAAIEQAPPNTTVELPAGTYDANLTVRKPVTISGVGNETHVEGPGTGTVLNFRAPRSAVTDLQISGVGPNGSRSIADVGDDEWDARIRVAYGSGDSAIRFDNATGSLVSGVHVDTQATGVIMRNSPGTVVRDTTVRGSEEWADGFMGVLAMYDPVVVQNTSIHGGRDGVYTHRAEGIVVRDSRMVDLRYGVHEMYTSGALVANNTMRETNAGVIVMTRPRGNVLLGNDVRRSDIGLSVAGTSSFIVDNVAVNNEIGISIGATRSLARENVVVRNGLGIRADTLMPSNEVIENDIVDNEVQVGAVRGPVRIWTDERGNYWGPLPGRDEDGDGTLDTAHHPTGDIEGALLEADGVLTLRESPAVGMLRTLQDAVPGLRESGIVDNAPLVEPTHPQTLAKLNATHP</sequence>
<gene>
    <name evidence="3" type="ORF">ACFR9U_11195</name>
</gene>
<dbReference type="AlphaFoldDB" id="A0ABD6CB35"/>
<evidence type="ECO:0000313" key="4">
    <source>
        <dbReference type="Proteomes" id="UP001597119"/>
    </source>
</evidence>
<dbReference type="InterPro" id="IPR008719">
    <property type="entry name" value="N2O_reductase_NosL"/>
</dbReference>
<feature type="region of interest" description="Disordered" evidence="1">
    <location>
        <begin position="612"/>
        <end position="631"/>
    </location>
</feature>
<name>A0ABD6CB35_9EURY</name>
<dbReference type="SUPFAM" id="SSF51126">
    <property type="entry name" value="Pectin lyase-like"/>
    <property type="match status" value="1"/>
</dbReference>
<evidence type="ECO:0000259" key="2">
    <source>
        <dbReference type="Pfam" id="PF05048"/>
    </source>
</evidence>